<keyword evidence="3 4" id="KW-0067">ATP-binding</keyword>
<dbReference type="PROSITE" id="PS00211">
    <property type="entry name" value="ABC_TRANSPORTER_1"/>
    <property type="match status" value="1"/>
</dbReference>
<dbReference type="GO" id="GO:0005524">
    <property type="term" value="F:ATP binding"/>
    <property type="evidence" value="ECO:0007669"/>
    <property type="project" value="UniProtKB-KW"/>
</dbReference>
<dbReference type="PROSITE" id="PS50893">
    <property type="entry name" value="ABC_TRANSPORTER_2"/>
    <property type="match status" value="1"/>
</dbReference>
<keyword evidence="2" id="KW-0547">Nucleotide-binding</keyword>
<reference evidence="4" key="1">
    <citation type="journal article" date="2021" name="Nat. Microbiol.">
        <title>Cocultivation of an ultrasmall environmental parasitic bacterium with lytic ability against bacteria associated with wastewater foams.</title>
        <authorList>
            <person name="Batinovic S."/>
            <person name="Rose J.J.A."/>
            <person name="Ratcliffe J."/>
            <person name="Seviour R.J."/>
            <person name="Petrovski S."/>
        </authorList>
    </citation>
    <scope>NUCLEOTIDE SEQUENCE</scope>
    <source>
        <strain evidence="4">CON44</strain>
    </source>
</reference>
<dbReference type="GO" id="GO:0022857">
    <property type="term" value="F:transmembrane transporter activity"/>
    <property type="evidence" value="ECO:0007669"/>
    <property type="project" value="TreeGrafter"/>
</dbReference>
<organism evidence="4">
    <name type="scientific">Gordonia amarae</name>
    <dbReference type="NCBI Taxonomy" id="36821"/>
    <lineage>
        <taxon>Bacteria</taxon>
        <taxon>Bacillati</taxon>
        <taxon>Actinomycetota</taxon>
        <taxon>Actinomycetes</taxon>
        <taxon>Mycobacteriales</taxon>
        <taxon>Gordoniaceae</taxon>
        <taxon>Gordonia</taxon>
    </lineage>
</organism>
<evidence type="ECO:0000256" key="3">
    <source>
        <dbReference type="ARBA" id="ARBA00022840"/>
    </source>
</evidence>
<proteinExistence type="predicted"/>
<dbReference type="GO" id="GO:0005886">
    <property type="term" value="C:plasma membrane"/>
    <property type="evidence" value="ECO:0007669"/>
    <property type="project" value="TreeGrafter"/>
</dbReference>
<dbReference type="PANTHER" id="PTHR24220:SF685">
    <property type="entry name" value="ABC TRANSPORTER RELATED"/>
    <property type="match status" value="1"/>
</dbReference>
<dbReference type="SUPFAM" id="SSF52540">
    <property type="entry name" value="P-loop containing nucleoside triphosphate hydrolases"/>
    <property type="match status" value="1"/>
</dbReference>
<evidence type="ECO:0000256" key="2">
    <source>
        <dbReference type="ARBA" id="ARBA00022741"/>
    </source>
</evidence>
<dbReference type="CDD" id="cd03255">
    <property type="entry name" value="ABC_MJ0796_LolCDE_FtsE"/>
    <property type="match status" value="1"/>
</dbReference>
<dbReference type="SMART" id="SM00382">
    <property type="entry name" value="AAA"/>
    <property type="match status" value="1"/>
</dbReference>
<evidence type="ECO:0000256" key="1">
    <source>
        <dbReference type="ARBA" id="ARBA00022448"/>
    </source>
</evidence>
<dbReference type="InterPro" id="IPR003593">
    <property type="entry name" value="AAA+_ATPase"/>
</dbReference>
<dbReference type="EMBL" id="CP045810">
    <property type="protein sequence ID" value="QHN39933.1"/>
    <property type="molecule type" value="Genomic_DNA"/>
</dbReference>
<dbReference type="RefSeq" id="WP_005181407.1">
    <property type="nucleotide sequence ID" value="NZ_CP045804.1"/>
</dbReference>
<gene>
    <name evidence="4" type="ORF">GII30_12875</name>
</gene>
<dbReference type="InterPro" id="IPR017911">
    <property type="entry name" value="MacB-like_ATP-bd"/>
</dbReference>
<dbReference type="InterPro" id="IPR017871">
    <property type="entry name" value="ABC_transporter-like_CS"/>
</dbReference>
<sequence length="234" mass="24741">MIELQDVTLTFPDGENRITAVDHVSVRGADGVVTGITGPSGSGKSSILAVAATLIRPDSGRVLIGDRADAVDAAGLPKAEATALRRERIGIVFQQSNLLPALTAREQLQVMGRLCGRGGALRRARIDRRADELLDAVGLGAHGGKRPHQMSGGQRQRVAIARALVHEPEVLLIDEPTSALDSERGGEIMGLISRLTKERGTATLLVTHDLVHRNALDELVTVVDGAVRGKEVVA</sequence>
<dbReference type="PANTHER" id="PTHR24220">
    <property type="entry name" value="IMPORT ATP-BINDING PROTEIN"/>
    <property type="match status" value="1"/>
</dbReference>
<name>A0A857MC40_9ACTN</name>
<dbReference type="Gene3D" id="3.40.50.300">
    <property type="entry name" value="P-loop containing nucleotide triphosphate hydrolases"/>
    <property type="match status" value="1"/>
</dbReference>
<dbReference type="AlphaFoldDB" id="A0A857MC40"/>
<dbReference type="InterPro" id="IPR027417">
    <property type="entry name" value="P-loop_NTPase"/>
</dbReference>
<keyword evidence="1" id="KW-0813">Transport</keyword>
<dbReference type="Pfam" id="PF00005">
    <property type="entry name" value="ABC_tran"/>
    <property type="match status" value="1"/>
</dbReference>
<evidence type="ECO:0000313" key="4">
    <source>
        <dbReference type="EMBL" id="QHN39933.1"/>
    </source>
</evidence>
<protein>
    <submittedName>
        <fullName evidence="4">ATP-binding cassette domain-containing protein</fullName>
    </submittedName>
</protein>
<dbReference type="InterPro" id="IPR015854">
    <property type="entry name" value="ABC_transpr_LolD-like"/>
</dbReference>
<dbReference type="GO" id="GO:0016887">
    <property type="term" value="F:ATP hydrolysis activity"/>
    <property type="evidence" value="ECO:0007669"/>
    <property type="project" value="InterPro"/>
</dbReference>
<accession>A0A857MC40</accession>
<dbReference type="InterPro" id="IPR003439">
    <property type="entry name" value="ABC_transporter-like_ATP-bd"/>
</dbReference>